<dbReference type="SMART" id="SM00471">
    <property type="entry name" value="HDc"/>
    <property type="match status" value="1"/>
</dbReference>
<proteinExistence type="predicted"/>
<dbReference type="PANTHER" id="PTHR35569">
    <property type="entry name" value="CYANAMIDE HYDRATASE DDI2-RELATED"/>
    <property type="match status" value="1"/>
</dbReference>
<dbReference type="InterPro" id="IPR006674">
    <property type="entry name" value="HD_domain"/>
</dbReference>
<reference evidence="3" key="1">
    <citation type="journal article" date="2017" name="Genome Biol.">
        <title>Comparative genomics reveals high biological diversity and specific adaptations in the industrially and medically important fungal genus Aspergillus.</title>
        <authorList>
            <person name="de Vries R.P."/>
            <person name="Riley R."/>
            <person name="Wiebenga A."/>
            <person name="Aguilar-Osorio G."/>
            <person name="Amillis S."/>
            <person name="Uchima C.A."/>
            <person name="Anderluh G."/>
            <person name="Asadollahi M."/>
            <person name="Askin M."/>
            <person name="Barry K."/>
            <person name="Battaglia E."/>
            <person name="Bayram O."/>
            <person name="Benocci T."/>
            <person name="Braus-Stromeyer S.A."/>
            <person name="Caldana C."/>
            <person name="Canovas D."/>
            <person name="Cerqueira G.C."/>
            <person name="Chen F."/>
            <person name="Chen W."/>
            <person name="Choi C."/>
            <person name="Clum A."/>
            <person name="Dos Santos R.A."/>
            <person name="Damasio A.R."/>
            <person name="Diallinas G."/>
            <person name="Emri T."/>
            <person name="Fekete E."/>
            <person name="Flipphi M."/>
            <person name="Freyberg S."/>
            <person name="Gallo A."/>
            <person name="Gournas C."/>
            <person name="Habgood R."/>
            <person name="Hainaut M."/>
            <person name="Harispe M.L."/>
            <person name="Henrissat B."/>
            <person name="Hilden K.S."/>
            <person name="Hope R."/>
            <person name="Hossain A."/>
            <person name="Karabika E."/>
            <person name="Karaffa L."/>
            <person name="Karanyi Z."/>
            <person name="Krasevec N."/>
            <person name="Kuo A."/>
            <person name="Kusch H."/>
            <person name="LaButti K."/>
            <person name="Lagendijk E.L."/>
            <person name="Lapidus A."/>
            <person name="Levasseur A."/>
            <person name="Lindquist E."/>
            <person name="Lipzen A."/>
            <person name="Logrieco A.F."/>
            <person name="MacCabe A."/>
            <person name="Maekelae M.R."/>
            <person name="Malavazi I."/>
            <person name="Melin P."/>
            <person name="Meyer V."/>
            <person name="Mielnichuk N."/>
            <person name="Miskei M."/>
            <person name="Molnar A.P."/>
            <person name="Mule G."/>
            <person name="Ngan C.Y."/>
            <person name="Orejas M."/>
            <person name="Orosz E."/>
            <person name="Ouedraogo J.P."/>
            <person name="Overkamp K.M."/>
            <person name="Park H.-S."/>
            <person name="Perrone G."/>
            <person name="Piumi F."/>
            <person name="Punt P.J."/>
            <person name="Ram A.F."/>
            <person name="Ramon A."/>
            <person name="Rauscher S."/>
            <person name="Record E."/>
            <person name="Riano-Pachon D.M."/>
            <person name="Robert V."/>
            <person name="Roehrig J."/>
            <person name="Ruller R."/>
            <person name="Salamov A."/>
            <person name="Salih N.S."/>
            <person name="Samson R.A."/>
            <person name="Sandor E."/>
            <person name="Sanguinetti M."/>
            <person name="Schuetze T."/>
            <person name="Sepcic K."/>
            <person name="Shelest E."/>
            <person name="Sherlock G."/>
            <person name="Sophianopoulou V."/>
            <person name="Squina F.M."/>
            <person name="Sun H."/>
            <person name="Susca A."/>
            <person name="Todd R.B."/>
            <person name="Tsang A."/>
            <person name="Unkles S.E."/>
            <person name="van de Wiele N."/>
            <person name="van Rossen-Uffink D."/>
            <person name="Oliveira J.V."/>
            <person name="Vesth T.C."/>
            <person name="Visser J."/>
            <person name="Yu J.-H."/>
            <person name="Zhou M."/>
            <person name="Andersen M.R."/>
            <person name="Archer D.B."/>
            <person name="Baker S.E."/>
            <person name="Benoit I."/>
            <person name="Brakhage A.A."/>
            <person name="Braus G.H."/>
            <person name="Fischer R."/>
            <person name="Frisvad J.C."/>
            <person name="Goldman G.H."/>
            <person name="Houbraken J."/>
            <person name="Oakley B."/>
            <person name="Pocsi I."/>
            <person name="Scazzocchio C."/>
            <person name="Seiboth B."/>
            <person name="vanKuyk P.A."/>
            <person name="Wortman J."/>
            <person name="Dyer P.S."/>
            <person name="Grigoriev I.V."/>
        </authorList>
    </citation>
    <scope>NUCLEOTIDE SEQUENCE [LARGE SCALE GENOMIC DNA]</scope>
    <source>
        <strain evidence="3">CBS 583.65</strain>
    </source>
</reference>
<name>A0A1L9PK02_ASPVE</name>
<dbReference type="CDD" id="cd00077">
    <property type="entry name" value="HDc"/>
    <property type="match status" value="1"/>
</dbReference>
<gene>
    <name evidence="2" type="ORF">ASPVEDRAFT_41411</name>
</gene>
<dbReference type="VEuPathDB" id="FungiDB:ASPVEDRAFT_41411"/>
<organism evidence="2 3">
    <name type="scientific">Aspergillus versicolor CBS 583.65</name>
    <dbReference type="NCBI Taxonomy" id="1036611"/>
    <lineage>
        <taxon>Eukaryota</taxon>
        <taxon>Fungi</taxon>
        <taxon>Dikarya</taxon>
        <taxon>Ascomycota</taxon>
        <taxon>Pezizomycotina</taxon>
        <taxon>Eurotiomycetes</taxon>
        <taxon>Eurotiomycetidae</taxon>
        <taxon>Eurotiales</taxon>
        <taxon>Aspergillaceae</taxon>
        <taxon>Aspergillus</taxon>
        <taxon>Aspergillus subgen. Nidulantes</taxon>
    </lineage>
</organism>
<dbReference type="EMBL" id="KV878128">
    <property type="protein sequence ID" value="OJJ01832.1"/>
    <property type="molecule type" value="Genomic_DNA"/>
</dbReference>
<accession>A0A1L9PK02</accession>
<dbReference type="GeneID" id="63727846"/>
<dbReference type="SUPFAM" id="SSF109604">
    <property type="entry name" value="HD-domain/PDEase-like"/>
    <property type="match status" value="1"/>
</dbReference>
<dbReference type="InterPro" id="IPR017771">
    <property type="entry name" value="Cyanamide_hydratase_HD"/>
</dbReference>
<sequence length="241" mass="26476">MSDTVKKHGFTAVPANPETVFQDANLKAKGSPVTIAVSETPTPATPLARRVDEYSRQKLPKPVYLHSLRVYHLGLAMKRYVAPDWEFSDETYFLACLLHDLGGTPENLRATLLSHEFFAGFLALDLLQKDSAGGNAVASKPQAESVAEAIIRHQNLCQTGSLTAMGQILQLATIFDNTGAHSHLLHDDTIQDVIKHYPRTGWSSCFASVVRDETTLKPWAHTTVIGGFGEKILANPYSKYD</sequence>
<evidence type="ECO:0000313" key="2">
    <source>
        <dbReference type="EMBL" id="OJJ01832.1"/>
    </source>
</evidence>
<dbReference type="InterPro" id="IPR003607">
    <property type="entry name" value="HD/PDEase_dom"/>
</dbReference>
<evidence type="ECO:0000259" key="1">
    <source>
        <dbReference type="SMART" id="SM00471"/>
    </source>
</evidence>
<dbReference type="Proteomes" id="UP000184073">
    <property type="component" value="Unassembled WGS sequence"/>
</dbReference>
<feature type="domain" description="HD/PDEase" evidence="1">
    <location>
        <begin position="59"/>
        <end position="187"/>
    </location>
</feature>
<dbReference type="PANTHER" id="PTHR35569:SF1">
    <property type="entry name" value="CYANAMIDE HYDRATASE DDI2-RELATED"/>
    <property type="match status" value="1"/>
</dbReference>
<dbReference type="NCBIfam" id="TIGR03401">
    <property type="entry name" value="cyanamide_fam"/>
    <property type="match status" value="1"/>
</dbReference>
<dbReference type="Pfam" id="PF01966">
    <property type="entry name" value="HD"/>
    <property type="match status" value="1"/>
</dbReference>
<dbReference type="AlphaFoldDB" id="A0A1L9PK02"/>
<dbReference type="RefSeq" id="XP_040667594.1">
    <property type="nucleotide sequence ID" value="XM_040812335.1"/>
</dbReference>
<keyword evidence="3" id="KW-1185">Reference proteome</keyword>
<evidence type="ECO:0000313" key="3">
    <source>
        <dbReference type="Proteomes" id="UP000184073"/>
    </source>
</evidence>
<dbReference type="OrthoDB" id="409121at2759"/>
<dbReference type="Gene3D" id="1.10.3210.10">
    <property type="entry name" value="Hypothetical protein af1432"/>
    <property type="match status" value="1"/>
</dbReference>
<protein>
    <recommendedName>
        <fullName evidence="1">HD/PDEase domain-containing protein</fullName>
    </recommendedName>
</protein>